<dbReference type="SUPFAM" id="SSF53756">
    <property type="entry name" value="UDP-Glycosyltransferase/glycogen phosphorylase"/>
    <property type="match status" value="1"/>
</dbReference>
<dbReference type="eggNOG" id="arCOG01403">
    <property type="taxonomic scope" value="Archaea"/>
</dbReference>
<dbReference type="InterPro" id="IPR050194">
    <property type="entry name" value="Glycosyltransferase_grp1"/>
</dbReference>
<evidence type="ECO:0008006" key="5">
    <source>
        <dbReference type="Google" id="ProtNLM"/>
    </source>
</evidence>
<evidence type="ECO:0000313" key="4">
    <source>
        <dbReference type="Proteomes" id="UP000002199"/>
    </source>
</evidence>
<dbReference type="PaxDb" id="224325-AF_0038"/>
<dbReference type="STRING" id="224325.AF_0038"/>
<dbReference type="AlphaFoldDB" id="O30197"/>
<dbReference type="RefSeq" id="WP_010877552.1">
    <property type="nucleotide sequence ID" value="NC_000917.1"/>
</dbReference>
<reference evidence="3 4" key="1">
    <citation type="journal article" date="1997" name="Nature">
        <title>The complete genome sequence of the hyperthermophilic, sulphate-reducing archaeon Archaeoglobus fulgidus.</title>
        <authorList>
            <person name="Klenk H.P."/>
            <person name="Clayton R.A."/>
            <person name="Tomb J."/>
            <person name="White O."/>
            <person name="Nelson K.E."/>
            <person name="Ketchum K.A."/>
            <person name="Dodson R.J."/>
            <person name="Gwinn M."/>
            <person name="Hickey E.K."/>
            <person name="Peterson J.D."/>
            <person name="Richardson D.L."/>
            <person name="Kerlavage A.R."/>
            <person name="Graham D.E."/>
            <person name="Kyrpides N.C."/>
            <person name="Fleischmann R.D."/>
            <person name="Quackenbush J."/>
            <person name="Lee N.H."/>
            <person name="Sutton G.G."/>
            <person name="Gill S."/>
            <person name="Kirkness E.F."/>
            <person name="Dougherty B.A."/>
            <person name="McKenney K."/>
            <person name="Adams M.D."/>
            <person name="Loftus B."/>
            <person name="Peterson S."/>
            <person name="Reich C.I."/>
            <person name="McNeil L.K."/>
            <person name="Badger J.H."/>
            <person name="Glodek A."/>
            <person name="Zhou L."/>
            <person name="Overbeek R."/>
            <person name="Gocayne J.D."/>
            <person name="Weidman J.F."/>
            <person name="McDonald L."/>
            <person name="Utterback T."/>
            <person name="Cotton M.D."/>
            <person name="Spriggs T."/>
            <person name="Artiach P."/>
            <person name="Kaine B.P."/>
            <person name="Sykes S.M."/>
            <person name="Sadow P.W."/>
            <person name="D'Andrea K.P."/>
            <person name="Bowman C."/>
            <person name="Fujii C."/>
            <person name="Garland S.A."/>
            <person name="Mason T.M."/>
            <person name="Olsen G.J."/>
            <person name="Fraser C.M."/>
            <person name="Smith H.O."/>
            <person name="Woese C.R."/>
            <person name="Venter J.C."/>
        </authorList>
    </citation>
    <scope>NUCLEOTIDE SEQUENCE [LARGE SCALE GENOMIC DNA]</scope>
    <source>
        <strain evidence="4">ATCC 49558 / DSM 4304 / JCM 9628 / NBRC 100126 / VC-16</strain>
    </source>
</reference>
<evidence type="ECO:0000259" key="1">
    <source>
        <dbReference type="Pfam" id="PF00534"/>
    </source>
</evidence>
<keyword evidence="4" id="KW-1185">Reference proteome</keyword>
<dbReference type="CAZy" id="GT4">
    <property type="family name" value="Glycosyltransferase Family 4"/>
</dbReference>
<dbReference type="GeneID" id="1483248"/>
<sequence length="361" mass="41272">MEIVFVYDAVYPWTKGGVERRLHEVGRRLSNEHNVKWLCVGWWGKEKRIQEGVELIPVCKAQQLYSRGRRTIREAMIFAASLLKKSRIKADVIDCQVFPYLSVFPFATRKELVLTWHEFWGDYWYEYLGKAGFFGKAVERIVAKLKARTIAVSETTRKALESLGIRATVIPNGVDFPRISEIPASSEEWDVIFVGRLIREKNLELLFDAMKLLPELNCLVVGDGPERERLSKIAPANVDFGGSLGYEEVISMMKSSKVFAIPSRREGFGISALEANACGLPVVTIRHQMNAVVEIAEKTGFVAEPHARDFAEKIRLALEMRREMREKCINFAKNFDWEVIARRLEEFYEGVHSPPNEGRAE</sequence>
<dbReference type="GO" id="GO:0016757">
    <property type="term" value="F:glycosyltransferase activity"/>
    <property type="evidence" value="ECO:0007669"/>
    <property type="project" value="InterPro"/>
</dbReference>
<feature type="domain" description="Glycosyl transferase family 1" evidence="1">
    <location>
        <begin position="184"/>
        <end position="334"/>
    </location>
</feature>
<dbReference type="OrthoDB" id="132546at2157"/>
<name>O30197_ARCFU</name>
<dbReference type="PANTHER" id="PTHR45947:SF3">
    <property type="entry name" value="SULFOQUINOVOSYL TRANSFERASE SQD2"/>
    <property type="match status" value="1"/>
</dbReference>
<dbReference type="PhylomeDB" id="O30197"/>
<dbReference type="SMR" id="O30197"/>
<feature type="domain" description="Glycosyltransferase subfamily 4-like N-terminal" evidence="2">
    <location>
        <begin position="16"/>
        <end position="175"/>
    </location>
</feature>
<dbReference type="Pfam" id="PF13439">
    <property type="entry name" value="Glyco_transf_4"/>
    <property type="match status" value="1"/>
</dbReference>
<dbReference type="InterPro" id="IPR001296">
    <property type="entry name" value="Glyco_trans_1"/>
</dbReference>
<dbReference type="PANTHER" id="PTHR45947">
    <property type="entry name" value="SULFOQUINOVOSYL TRANSFERASE SQD2"/>
    <property type="match status" value="1"/>
</dbReference>
<dbReference type="EnsemblBacteria" id="AAB91191">
    <property type="protein sequence ID" value="AAB91191"/>
    <property type="gene ID" value="AF_0038"/>
</dbReference>
<proteinExistence type="predicted"/>
<dbReference type="DNASU" id="1483248"/>
<dbReference type="Pfam" id="PF00534">
    <property type="entry name" value="Glycos_transf_1"/>
    <property type="match status" value="1"/>
</dbReference>
<dbReference type="KEGG" id="afu:AF_0038"/>
<accession>O30197</accession>
<dbReference type="CDD" id="cd03801">
    <property type="entry name" value="GT4_PimA-like"/>
    <property type="match status" value="1"/>
</dbReference>
<dbReference type="InterPro" id="IPR028098">
    <property type="entry name" value="Glyco_trans_4-like_N"/>
</dbReference>
<dbReference type="Proteomes" id="UP000002199">
    <property type="component" value="Chromosome"/>
</dbReference>
<protein>
    <recommendedName>
        <fullName evidence="5">Glycosyltransferase family 1 protein</fullName>
    </recommendedName>
</protein>
<dbReference type="Gene3D" id="3.40.50.2000">
    <property type="entry name" value="Glycogen Phosphorylase B"/>
    <property type="match status" value="2"/>
</dbReference>
<dbReference type="PIR" id="F69254">
    <property type="entry name" value="F69254"/>
</dbReference>
<organism evidence="3 4">
    <name type="scientific">Archaeoglobus fulgidus (strain ATCC 49558 / DSM 4304 / JCM 9628 / NBRC 100126 / VC-16)</name>
    <dbReference type="NCBI Taxonomy" id="224325"/>
    <lineage>
        <taxon>Archaea</taxon>
        <taxon>Methanobacteriati</taxon>
        <taxon>Methanobacteriota</taxon>
        <taxon>Archaeoglobi</taxon>
        <taxon>Archaeoglobales</taxon>
        <taxon>Archaeoglobaceae</taxon>
        <taxon>Archaeoglobus</taxon>
    </lineage>
</organism>
<gene>
    <name evidence="3" type="ordered locus">AF_0038</name>
</gene>
<dbReference type="HOGENOM" id="CLU_009583_2_2_2"/>
<evidence type="ECO:0000313" key="3">
    <source>
        <dbReference type="EMBL" id="AAB91191.1"/>
    </source>
</evidence>
<evidence type="ECO:0000259" key="2">
    <source>
        <dbReference type="Pfam" id="PF13439"/>
    </source>
</evidence>
<dbReference type="EMBL" id="AE000782">
    <property type="protein sequence ID" value="AAB91191.1"/>
    <property type="molecule type" value="Genomic_DNA"/>
</dbReference>